<name>A0A8S5PP97_9CAUD</name>
<dbReference type="InterPro" id="IPR009636">
    <property type="entry name" value="SCAF"/>
</dbReference>
<organism evidence="1">
    <name type="scientific">Siphoviridae sp. ctTrD1</name>
    <dbReference type="NCBI Taxonomy" id="2825524"/>
    <lineage>
        <taxon>Viruses</taxon>
        <taxon>Duplodnaviria</taxon>
        <taxon>Heunggongvirae</taxon>
        <taxon>Uroviricota</taxon>
        <taxon>Caudoviricetes</taxon>
    </lineage>
</organism>
<protein>
    <submittedName>
        <fullName evidence="1">Minor structural protein</fullName>
    </submittedName>
</protein>
<sequence>MDLKELLGEELYAQVDARITEVNDADSRKENPVKFVDLSEGAYVGKEKYANLKTEADGYKKQLTDANAAIESYKGMDIEGIKKSADEWKQKYDTDTAALTQLIETQKRSFAAEKYLDSQKIKSPLARKSIFSEFMSQNLEFKDGTFVGADEYMKKVKKQYPDDFEAEQKEVPLKKSTWVRGTSGTFKPATVSSEEAYRQQKYNKNKYYK</sequence>
<dbReference type="EMBL" id="BK015480">
    <property type="protein sequence ID" value="DAE08926.1"/>
    <property type="molecule type" value="Genomic_DNA"/>
</dbReference>
<proteinExistence type="predicted"/>
<dbReference type="GO" id="GO:0019069">
    <property type="term" value="P:viral capsid assembly"/>
    <property type="evidence" value="ECO:0007669"/>
    <property type="project" value="InterPro"/>
</dbReference>
<evidence type="ECO:0000313" key="1">
    <source>
        <dbReference type="EMBL" id="DAE08926.1"/>
    </source>
</evidence>
<accession>A0A8S5PP97</accession>
<reference evidence="1" key="1">
    <citation type="journal article" date="2021" name="Proc. Natl. Acad. Sci. U.S.A.">
        <title>A Catalog of Tens of Thousands of Viruses from Human Metagenomes Reveals Hidden Associations with Chronic Diseases.</title>
        <authorList>
            <person name="Tisza M.J."/>
            <person name="Buck C.B."/>
        </authorList>
    </citation>
    <scope>NUCLEOTIDE SEQUENCE</scope>
    <source>
        <strain evidence="1">CtTrD1</strain>
    </source>
</reference>
<dbReference type="Pfam" id="PF06810">
    <property type="entry name" value="Phage_scaffold"/>
    <property type="match status" value="1"/>
</dbReference>